<reference evidence="6" key="1">
    <citation type="submission" date="2020-08" db="EMBL/GenBank/DDBJ databases">
        <title>Genome public.</title>
        <authorList>
            <person name="Liu C."/>
            <person name="Sun Q."/>
        </authorList>
    </citation>
    <scope>NUCLEOTIDE SEQUENCE</scope>
    <source>
        <strain evidence="6">NSJ-64</strain>
    </source>
</reference>
<dbReference type="RefSeq" id="WP_262395750.1">
    <property type="nucleotide sequence ID" value="NZ_JACRTD010000007.1"/>
</dbReference>
<evidence type="ECO:0000313" key="7">
    <source>
        <dbReference type="Proteomes" id="UP000623678"/>
    </source>
</evidence>
<keyword evidence="7" id="KW-1185">Reference proteome</keyword>
<evidence type="ECO:0000256" key="3">
    <source>
        <dbReference type="ARBA" id="ARBA00023001"/>
    </source>
</evidence>
<dbReference type="CDD" id="cd02857">
    <property type="entry name" value="E_set_CDase_PDE_N"/>
    <property type="match status" value="1"/>
</dbReference>
<protein>
    <submittedName>
        <fullName evidence="6">Glycoside hydrolase family 13 protein</fullName>
    </submittedName>
</protein>
<evidence type="ECO:0000313" key="6">
    <source>
        <dbReference type="EMBL" id="MBC8586032.1"/>
    </source>
</evidence>
<dbReference type="SMART" id="SM00642">
    <property type="entry name" value="Aamy"/>
    <property type="match status" value="1"/>
</dbReference>
<proteinExistence type="inferred from homology"/>
<keyword evidence="3" id="KW-0119">Carbohydrate metabolism</keyword>
<dbReference type="GO" id="GO:0004553">
    <property type="term" value="F:hydrolase activity, hydrolyzing O-glycosyl compounds"/>
    <property type="evidence" value="ECO:0007669"/>
    <property type="project" value="InterPro"/>
</dbReference>
<dbReference type="GO" id="GO:0030245">
    <property type="term" value="P:cellulose catabolic process"/>
    <property type="evidence" value="ECO:0007669"/>
    <property type="project" value="UniProtKB-KW"/>
</dbReference>
<dbReference type="Gene3D" id="3.90.400.10">
    <property type="entry name" value="Oligo-1,6-glucosidase, Domain 2"/>
    <property type="match status" value="1"/>
</dbReference>
<dbReference type="AlphaFoldDB" id="A0A926ID91"/>
<evidence type="ECO:0000259" key="5">
    <source>
        <dbReference type="SMART" id="SM00642"/>
    </source>
</evidence>
<dbReference type="Gene3D" id="3.20.20.80">
    <property type="entry name" value="Glycosidases"/>
    <property type="match status" value="1"/>
</dbReference>
<evidence type="ECO:0000256" key="2">
    <source>
        <dbReference type="ARBA" id="ARBA00022801"/>
    </source>
</evidence>
<name>A0A926ID91_9FIRM</name>
<keyword evidence="3" id="KW-0136">Cellulose degradation</keyword>
<comment type="caution">
    <text evidence="6">The sequence shown here is derived from an EMBL/GenBank/DDBJ whole genome shotgun (WGS) entry which is preliminary data.</text>
</comment>
<gene>
    <name evidence="6" type="ORF">H8705_10605</name>
</gene>
<dbReference type="PANTHER" id="PTHR10357">
    <property type="entry name" value="ALPHA-AMYLASE FAMILY MEMBER"/>
    <property type="match status" value="1"/>
</dbReference>
<dbReference type="SUPFAM" id="SSF51445">
    <property type="entry name" value="(Trans)glycosidases"/>
    <property type="match status" value="1"/>
</dbReference>
<feature type="domain" description="Glycosyl hydrolase family 13 catalytic" evidence="5">
    <location>
        <begin position="143"/>
        <end position="547"/>
    </location>
</feature>
<evidence type="ECO:0000256" key="4">
    <source>
        <dbReference type="ARBA" id="ARBA00023295"/>
    </source>
</evidence>
<keyword evidence="3" id="KW-0624">Polysaccharide degradation</keyword>
<dbReference type="InterPro" id="IPR014756">
    <property type="entry name" value="Ig_E-set"/>
</dbReference>
<dbReference type="InterPro" id="IPR004185">
    <property type="entry name" value="Glyco_hydro_13_lg-like_dom"/>
</dbReference>
<organism evidence="6 7">
    <name type="scientific">Youxingia wuxianensis</name>
    <dbReference type="NCBI Taxonomy" id="2763678"/>
    <lineage>
        <taxon>Bacteria</taxon>
        <taxon>Bacillati</taxon>
        <taxon>Bacillota</taxon>
        <taxon>Clostridia</taxon>
        <taxon>Eubacteriales</taxon>
        <taxon>Oscillospiraceae</taxon>
        <taxon>Youxingia</taxon>
    </lineage>
</organism>
<dbReference type="EMBL" id="JACRTD010000007">
    <property type="protein sequence ID" value="MBC8586032.1"/>
    <property type="molecule type" value="Genomic_DNA"/>
</dbReference>
<dbReference type="InterPro" id="IPR006047">
    <property type="entry name" value="GH13_cat_dom"/>
</dbReference>
<dbReference type="SUPFAM" id="SSF81296">
    <property type="entry name" value="E set domains"/>
    <property type="match status" value="1"/>
</dbReference>
<keyword evidence="4" id="KW-0326">Glycosidase</keyword>
<dbReference type="Proteomes" id="UP000623678">
    <property type="component" value="Unassembled WGS sequence"/>
</dbReference>
<dbReference type="Gene3D" id="2.60.40.10">
    <property type="entry name" value="Immunoglobulins"/>
    <property type="match status" value="1"/>
</dbReference>
<dbReference type="InterPro" id="IPR013783">
    <property type="entry name" value="Ig-like_fold"/>
</dbReference>
<sequence>MSDFILDAVLFDSRDIFHKSPFGAVKAGETVTFRILFPILGRVGRPVLLMYKVDVWDQPERISMEYEKSDGVYHSYTCTFTPQEPQLYFYRFEVVSAGQTVCVFRDEGGFAKMDFQGDGMWQLSVYDAEMKAPQVLTGGIMYQIFPDRFCSSGVPKENVPPDRVIHQDWYEWPHYRPNQEGKITNSDYFGGDLKGIASKLDYLKSLGVGTIYLNPIFEAHSNHRYDTADYNKIDPLLGTEEDFRELCGKARELGIHIVLDGVFNHTGSDSVYFNKNRRYGNGGAYNDPNSPFRKWYDFIDYPCKYRSWWGFETLPDVNEHEPSYVDFICAEQGVLKKWLRAGASGYRLDVADELPDSFLDEITRSVKEENPDYAVIGEVWEDASVKISYGVRRRYLQGRQLDTVMNYPWKNAILSYLRYGDVNQLFYGIMDILEHYPKPVLEVLMTSLSTHDTERAITALIGDPVDQNNREWQAQHNTLSPERYQMGKRLFILASVIQYMLPGIPCLYYGDEAGLYGYKDPFNRTCYPWGREDQELLQALRSLGKIRTEYPGLSSGEYIPVYFTGEAAAFCRVCGKTRFYAAVNRTDHPVSPILPAEFRSGTILFGRMENDALAPFESVIIVKE</sequence>
<keyword evidence="2 6" id="KW-0378">Hydrolase</keyword>
<dbReference type="PANTHER" id="PTHR10357:SF210">
    <property type="entry name" value="MALTODEXTRIN GLUCOSIDASE"/>
    <property type="match status" value="1"/>
</dbReference>
<dbReference type="InterPro" id="IPR017853">
    <property type="entry name" value="GH"/>
</dbReference>
<comment type="similarity">
    <text evidence="1">Belongs to the glycosyl hydrolase 13 family.</text>
</comment>
<dbReference type="Pfam" id="PF00128">
    <property type="entry name" value="Alpha-amylase"/>
    <property type="match status" value="1"/>
</dbReference>
<dbReference type="CDD" id="cd11338">
    <property type="entry name" value="AmyAc_CMD"/>
    <property type="match status" value="1"/>
</dbReference>
<evidence type="ECO:0000256" key="1">
    <source>
        <dbReference type="ARBA" id="ARBA00008061"/>
    </source>
</evidence>
<accession>A0A926ID91</accession>
<dbReference type="InterPro" id="IPR045857">
    <property type="entry name" value="O16G_dom_2"/>
</dbReference>